<keyword evidence="8" id="KW-1185">Reference proteome</keyword>
<dbReference type="InterPro" id="IPR034273">
    <property type="entry name" value="CuRO_1_AAO-like"/>
</dbReference>
<name>A0A8T2XHV0_POPDE</name>
<dbReference type="InterPro" id="IPR011707">
    <property type="entry name" value="Cu-oxidase-like_N"/>
</dbReference>
<evidence type="ECO:0000259" key="5">
    <source>
        <dbReference type="Pfam" id="PF07731"/>
    </source>
</evidence>
<dbReference type="PANTHER" id="PTHR11709:SF270">
    <property type="entry name" value="MONOCOPPER OXIDASE-LIKE PROTEIN SKS1"/>
    <property type="match status" value="1"/>
</dbReference>
<dbReference type="InterPro" id="IPR008972">
    <property type="entry name" value="Cupredoxin"/>
</dbReference>
<dbReference type="GO" id="GO:0005507">
    <property type="term" value="F:copper ion binding"/>
    <property type="evidence" value="ECO:0007669"/>
    <property type="project" value="InterPro"/>
</dbReference>
<dbReference type="Pfam" id="PF07731">
    <property type="entry name" value="Cu-oxidase_2"/>
    <property type="match status" value="1"/>
</dbReference>
<organism evidence="7 8">
    <name type="scientific">Populus deltoides</name>
    <name type="common">Eastern poplar</name>
    <name type="synonym">Eastern cottonwood</name>
    <dbReference type="NCBI Taxonomy" id="3696"/>
    <lineage>
        <taxon>Eukaryota</taxon>
        <taxon>Viridiplantae</taxon>
        <taxon>Streptophyta</taxon>
        <taxon>Embryophyta</taxon>
        <taxon>Tracheophyta</taxon>
        <taxon>Spermatophyta</taxon>
        <taxon>Magnoliopsida</taxon>
        <taxon>eudicotyledons</taxon>
        <taxon>Gunneridae</taxon>
        <taxon>Pentapetalae</taxon>
        <taxon>rosids</taxon>
        <taxon>fabids</taxon>
        <taxon>Malpighiales</taxon>
        <taxon>Salicaceae</taxon>
        <taxon>Saliceae</taxon>
        <taxon>Populus</taxon>
    </lineage>
</organism>
<accession>A0A8T2XHV0</accession>
<comment type="similarity">
    <text evidence="1">Belongs to the multicopper oxidase family.</text>
</comment>
<dbReference type="CDD" id="cd13846">
    <property type="entry name" value="CuRO_1_AAO_like_1"/>
    <property type="match status" value="1"/>
</dbReference>
<dbReference type="InterPro" id="IPR045087">
    <property type="entry name" value="Cu-oxidase_fam"/>
</dbReference>
<dbReference type="AlphaFoldDB" id="A0A8T2XHV0"/>
<feature type="domain" description="Plastocyanin-like" evidence="6">
    <location>
        <begin position="38"/>
        <end position="150"/>
    </location>
</feature>
<sequence length="574" mass="63892">MAFFKLSSTSIFLLIHIALFSSFSLAADPTVSYDFKLSYITVSPLGVPQKVIAINGQFPGPLVNATTNNNVVIKVYNDLDEDLLMTWPGIQMRRNSWQDGVLGTNCPIPPTWDFNYTFQVKDQIGSFFYFPSLNLQRASGGFGPFVINNRPVIQIPFAQPDGDFTLLIGDWYTRNHTALRADLDSGKDLGMPDGVLINGKGPYRYNTTLVTDGLPYETIKVDPGKTYRFRVHNVGTSTSLNFRIQGHNLLLVETEGYYTVQQNYTSFDIHVGQSSSFLVTMDQNATSDYYIVASARQNTSASGARPNPQGSYHYGSINVTDTYILRSLPPTTIDGKLRATLNGISFVNPGTPIRLADLNKVKGSYKLDFPSAPLNRTFHRDTSVINATYKGFIEIILQNNDTRMQSFHMNGYSFFVVGMDWGIWSENNRGSYNKWDAISRSTVEVYPGGWTAVLASLDNAGVWNLRVENLDRWYLGQETYMRIINPEENGETEMPPPNNVLYCGALASKQQDLSHKSGASILHGNPNLFFTLLMALCAVPGTTAINTLQFCNPTAGSRFRSWKPDLAGIGFQLL</sequence>
<evidence type="ECO:0000256" key="2">
    <source>
        <dbReference type="ARBA" id="ARBA00023180"/>
    </source>
</evidence>
<protein>
    <submittedName>
        <fullName evidence="7">Uncharacterized protein</fullName>
    </submittedName>
</protein>
<reference evidence="7" key="1">
    <citation type="journal article" date="2021" name="J. Hered.">
        <title>Genome Assembly of Salicaceae Populus deltoides (Eastern Cottonwood) I-69 Based on Nanopore Sequencing and Hi-C Technologies.</title>
        <authorList>
            <person name="Bai S."/>
            <person name="Wu H."/>
            <person name="Zhang J."/>
            <person name="Pan Z."/>
            <person name="Zhao W."/>
            <person name="Li Z."/>
            <person name="Tong C."/>
        </authorList>
    </citation>
    <scope>NUCLEOTIDE SEQUENCE</scope>
    <source>
        <tissue evidence="7">Leaf</tissue>
    </source>
</reference>
<dbReference type="GO" id="GO:0005886">
    <property type="term" value="C:plasma membrane"/>
    <property type="evidence" value="ECO:0007669"/>
    <property type="project" value="TreeGrafter"/>
</dbReference>
<feature type="signal peptide" evidence="3">
    <location>
        <begin position="1"/>
        <end position="26"/>
    </location>
</feature>
<comment type="caution">
    <text evidence="7">The sequence shown here is derived from an EMBL/GenBank/DDBJ whole genome shotgun (WGS) entry which is preliminary data.</text>
</comment>
<feature type="domain" description="Plastocyanin-like" evidence="4">
    <location>
        <begin position="163"/>
        <end position="315"/>
    </location>
</feature>
<feature type="domain" description="Plastocyanin-like" evidence="5">
    <location>
        <begin position="351"/>
        <end position="487"/>
    </location>
</feature>
<dbReference type="InterPro" id="IPR011706">
    <property type="entry name" value="Cu-oxidase_C"/>
</dbReference>
<keyword evidence="2" id="KW-0325">Glycoprotein</keyword>
<dbReference type="Pfam" id="PF00394">
    <property type="entry name" value="Cu-oxidase"/>
    <property type="match status" value="1"/>
</dbReference>
<evidence type="ECO:0000259" key="4">
    <source>
        <dbReference type="Pfam" id="PF00394"/>
    </source>
</evidence>
<dbReference type="GO" id="GO:0016491">
    <property type="term" value="F:oxidoreductase activity"/>
    <property type="evidence" value="ECO:0007669"/>
    <property type="project" value="InterPro"/>
</dbReference>
<dbReference type="SUPFAM" id="SSF49503">
    <property type="entry name" value="Cupredoxins"/>
    <property type="match status" value="3"/>
</dbReference>
<feature type="chain" id="PRO_5035880648" evidence="3">
    <location>
        <begin position="27"/>
        <end position="574"/>
    </location>
</feature>
<dbReference type="PANTHER" id="PTHR11709">
    <property type="entry name" value="MULTI-COPPER OXIDASE"/>
    <property type="match status" value="1"/>
</dbReference>
<dbReference type="InterPro" id="IPR001117">
    <property type="entry name" value="Cu-oxidase_2nd"/>
</dbReference>
<dbReference type="Gene3D" id="2.60.40.420">
    <property type="entry name" value="Cupredoxins - blue copper proteins"/>
    <property type="match status" value="3"/>
</dbReference>
<dbReference type="Pfam" id="PF07732">
    <property type="entry name" value="Cu-oxidase_3"/>
    <property type="match status" value="1"/>
</dbReference>
<keyword evidence="3" id="KW-0732">Signal</keyword>
<evidence type="ECO:0000256" key="1">
    <source>
        <dbReference type="ARBA" id="ARBA00010609"/>
    </source>
</evidence>
<dbReference type="Proteomes" id="UP000807159">
    <property type="component" value="Chromosome 12"/>
</dbReference>
<dbReference type="EMBL" id="JACEGQ020000012">
    <property type="protein sequence ID" value="KAH8492580.1"/>
    <property type="molecule type" value="Genomic_DNA"/>
</dbReference>
<dbReference type="FunFam" id="2.60.40.420:FF:000023">
    <property type="entry name" value="Monocopper oxidase-like protein SKU5"/>
    <property type="match status" value="1"/>
</dbReference>
<gene>
    <name evidence="7" type="ORF">H0E87_021965</name>
</gene>
<evidence type="ECO:0000313" key="7">
    <source>
        <dbReference type="EMBL" id="KAH8492580.1"/>
    </source>
</evidence>
<dbReference type="FunFam" id="2.60.40.420:FF:000016">
    <property type="entry name" value="Monocopper oxidase-like protein"/>
    <property type="match status" value="1"/>
</dbReference>
<proteinExistence type="inferred from homology"/>
<evidence type="ECO:0000256" key="3">
    <source>
        <dbReference type="SAM" id="SignalP"/>
    </source>
</evidence>
<evidence type="ECO:0000313" key="8">
    <source>
        <dbReference type="Proteomes" id="UP000807159"/>
    </source>
</evidence>
<evidence type="ECO:0000259" key="6">
    <source>
        <dbReference type="Pfam" id="PF07732"/>
    </source>
</evidence>